<dbReference type="InterPro" id="IPR000888">
    <property type="entry name" value="RmlC-like"/>
</dbReference>
<dbReference type="EMBL" id="OEJX01000063">
    <property type="protein sequence ID" value="SOR63312.1"/>
    <property type="molecule type" value="Genomic_DNA"/>
</dbReference>
<dbReference type="PANTHER" id="PTHR21047">
    <property type="entry name" value="DTDP-6-DEOXY-D-GLUCOSE-3,5 EPIMERASE"/>
    <property type="match status" value="1"/>
</dbReference>
<evidence type="ECO:0000256" key="1">
    <source>
        <dbReference type="ARBA" id="ARBA00001298"/>
    </source>
</evidence>
<sequence length="176" mass="20442">MKFEKTPIEGLFILYPKVYEDERGFFLETYESERYKEIGIKDGFVQDNHSHSVKNVIRGMHFTKKRPQSQILTVMRGTIFDVVVDIRKNSSTFGKWFGIELSDDKIRQVYMSPGLAHGFCTLSDSVDLHYKVSEKYDPNDDAGLNYADPIVKISWPIQNPIVSKKDRKLPYLKDLI</sequence>
<accession>A0AAQ1SQA4</accession>
<organism evidence="8 9">
    <name type="scientific">Leptospira interrogans serovar Manilae</name>
    <dbReference type="NCBI Taxonomy" id="214675"/>
    <lineage>
        <taxon>Bacteria</taxon>
        <taxon>Pseudomonadati</taxon>
        <taxon>Spirochaetota</taxon>
        <taxon>Spirochaetia</taxon>
        <taxon>Leptospirales</taxon>
        <taxon>Leptospiraceae</taxon>
        <taxon>Leptospira</taxon>
    </lineage>
</organism>
<protein>
    <recommendedName>
        <fullName evidence="4 7">dTDP-4-dehydrorhamnose 3,5-epimerase</fullName>
        <ecNumber evidence="3 7">5.1.3.13</ecNumber>
    </recommendedName>
    <alternativeName>
        <fullName evidence="7">Thymidine diphospho-4-keto-rhamnose 3,5-epimerase</fullName>
    </alternativeName>
</protein>
<dbReference type="Proteomes" id="UP000234460">
    <property type="component" value="Chromosome LMANV2"/>
</dbReference>
<feature type="active site" description="Proton donor" evidence="5">
    <location>
        <position position="130"/>
    </location>
</feature>
<evidence type="ECO:0000256" key="4">
    <source>
        <dbReference type="ARBA" id="ARBA00019595"/>
    </source>
</evidence>
<dbReference type="Gene3D" id="2.60.120.10">
    <property type="entry name" value="Jelly Rolls"/>
    <property type="match status" value="1"/>
</dbReference>
<evidence type="ECO:0000256" key="5">
    <source>
        <dbReference type="PIRSR" id="PIRSR600888-1"/>
    </source>
</evidence>
<comment type="pathway">
    <text evidence="7">Carbohydrate biosynthesis; dTDP-L-rhamnose biosynthesis.</text>
</comment>
<feature type="active site" description="Proton acceptor" evidence="5">
    <location>
        <position position="61"/>
    </location>
</feature>
<comment type="function">
    <text evidence="2 7">Catalyzes the epimerization of the C3' and C5'positions of dTDP-6-deoxy-D-xylo-4-hexulose, forming dTDP-6-deoxy-L-lyxo-4-hexulose.</text>
</comment>
<dbReference type="EC" id="5.1.3.13" evidence="3 7"/>
<dbReference type="InterPro" id="IPR011051">
    <property type="entry name" value="RmlC_Cupin_sf"/>
</dbReference>
<dbReference type="NCBIfam" id="TIGR01221">
    <property type="entry name" value="rmlC"/>
    <property type="match status" value="1"/>
</dbReference>
<evidence type="ECO:0000256" key="6">
    <source>
        <dbReference type="PIRSR" id="PIRSR600888-3"/>
    </source>
</evidence>
<dbReference type="SUPFAM" id="SSF51182">
    <property type="entry name" value="RmlC-like cupins"/>
    <property type="match status" value="1"/>
</dbReference>
<comment type="caution">
    <text evidence="8">The sequence shown here is derived from an EMBL/GenBank/DDBJ whole genome shotgun (WGS) entry which is preliminary data.</text>
</comment>
<proteinExistence type="inferred from homology"/>
<dbReference type="GO" id="GO:0008830">
    <property type="term" value="F:dTDP-4-dehydrorhamnose 3,5-epimerase activity"/>
    <property type="evidence" value="ECO:0007669"/>
    <property type="project" value="UniProtKB-UniRule"/>
</dbReference>
<evidence type="ECO:0000256" key="3">
    <source>
        <dbReference type="ARBA" id="ARBA00012098"/>
    </source>
</evidence>
<dbReference type="GO" id="GO:0019305">
    <property type="term" value="P:dTDP-rhamnose biosynthetic process"/>
    <property type="evidence" value="ECO:0007669"/>
    <property type="project" value="UniProtKB-UniRule"/>
</dbReference>
<comment type="subunit">
    <text evidence="7">Homodimer.</text>
</comment>
<name>A0AAQ1SQA4_LEPIR</name>
<dbReference type="PANTHER" id="PTHR21047:SF2">
    <property type="entry name" value="THYMIDINE DIPHOSPHO-4-KETO-RHAMNOSE 3,5-EPIMERASE"/>
    <property type="match status" value="1"/>
</dbReference>
<evidence type="ECO:0000313" key="9">
    <source>
        <dbReference type="Proteomes" id="UP000234460"/>
    </source>
</evidence>
<dbReference type="AlphaFoldDB" id="A0AAQ1SQA4"/>
<keyword evidence="7 8" id="KW-0413">Isomerase</keyword>
<evidence type="ECO:0000256" key="2">
    <source>
        <dbReference type="ARBA" id="ARBA00001997"/>
    </source>
</evidence>
<comment type="catalytic activity">
    <reaction evidence="1 7">
        <text>dTDP-4-dehydro-6-deoxy-alpha-D-glucose = dTDP-4-dehydro-beta-L-rhamnose</text>
        <dbReference type="Rhea" id="RHEA:16969"/>
        <dbReference type="ChEBI" id="CHEBI:57649"/>
        <dbReference type="ChEBI" id="CHEBI:62830"/>
        <dbReference type="EC" id="5.1.3.13"/>
    </reaction>
</comment>
<dbReference type="GO" id="GO:0005829">
    <property type="term" value="C:cytosol"/>
    <property type="evidence" value="ECO:0007669"/>
    <property type="project" value="TreeGrafter"/>
</dbReference>
<dbReference type="Pfam" id="PF00908">
    <property type="entry name" value="dTDP_sugar_isom"/>
    <property type="match status" value="1"/>
</dbReference>
<dbReference type="GO" id="GO:0000271">
    <property type="term" value="P:polysaccharide biosynthetic process"/>
    <property type="evidence" value="ECO:0007669"/>
    <property type="project" value="TreeGrafter"/>
</dbReference>
<gene>
    <name evidence="8" type="primary">rmlC</name>
    <name evidence="8" type="ORF">LMANV2_660074</name>
</gene>
<dbReference type="InterPro" id="IPR014710">
    <property type="entry name" value="RmlC-like_jellyroll"/>
</dbReference>
<dbReference type="CDD" id="cd00438">
    <property type="entry name" value="cupin_RmlC"/>
    <property type="match status" value="1"/>
</dbReference>
<evidence type="ECO:0000256" key="7">
    <source>
        <dbReference type="RuleBase" id="RU364069"/>
    </source>
</evidence>
<evidence type="ECO:0000313" key="8">
    <source>
        <dbReference type="EMBL" id="SOR63312.1"/>
    </source>
</evidence>
<comment type="similarity">
    <text evidence="7">Belongs to the dTDP-4-dehydrorhamnose 3,5-epimerase family.</text>
</comment>
<feature type="site" description="Participates in a stacking interaction with the thymidine ring of dTDP-4-oxo-6-deoxyglucose" evidence="6">
    <location>
        <position position="136"/>
    </location>
</feature>
<dbReference type="RefSeq" id="WP_000667248.1">
    <property type="nucleotide sequence ID" value="NZ_CP011931.1"/>
</dbReference>
<reference evidence="8 9" key="1">
    <citation type="submission" date="2017-11" db="EMBL/GenBank/DDBJ databases">
        <authorList>
            <person name="Lechat P."/>
        </authorList>
    </citation>
    <scope>NUCLEOTIDE SEQUENCE [LARGE SCALE GENOMIC DNA]</scope>
    <source>
        <strain evidence="8">L495</strain>
    </source>
</reference>